<dbReference type="InterPro" id="IPR027483">
    <property type="entry name" value="PInositol-4-P-4/5-kinase_C_sf"/>
</dbReference>
<dbReference type="Gene3D" id="3.30.800.10">
    <property type="entry name" value="Phosphatidylinositol Phosphate Kinase II Beta"/>
    <property type="match status" value="1"/>
</dbReference>
<dbReference type="FunCoup" id="D3AX26">
    <property type="interactions" value="421"/>
</dbReference>
<keyword evidence="1" id="KW-0067">ATP-binding</keyword>
<dbReference type="PROSITE" id="PS51455">
    <property type="entry name" value="PIPK"/>
    <property type="match status" value="1"/>
</dbReference>
<comment type="caution">
    <text evidence="4">The sequence shown here is derived from an EMBL/GenBank/DDBJ whole genome shotgun (WGS) entry which is preliminary data.</text>
</comment>
<gene>
    <name evidence="4" type="ORF">PPL_00654</name>
</gene>
<dbReference type="InterPro" id="IPR002498">
    <property type="entry name" value="PInositol-4-P-4/5-kinase_core"/>
</dbReference>
<dbReference type="STRING" id="670386.D3AX26"/>
<dbReference type="PANTHER" id="PTHR23086:SF65">
    <property type="entry name" value="PHOSPHATIDYLINOSITOL-4-PHOSPHATE 5-KINASE FAMILY PROTEIN"/>
    <property type="match status" value="1"/>
</dbReference>
<feature type="compositionally biased region" description="Low complexity" evidence="2">
    <location>
        <begin position="632"/>
        <end position="674"/>
    </location>
</feature>
<feature type="compositionally biased region" description="Basic and acidic residues" evidence="2">
    <location>
        <begin position="56"/>
        <end position="67"/>
    </location>
</feature>
<evidence type="ECO:0000313" key="4">
    <source>
        <dbReference type="EMBL" id="EFA86849.1"/>
    </source>
</evidence>
<evidence type="ECO:0000259" key="3">
    <source>
        <dbReference type="PROSITE" id="PS51455"/>
    </source>
</evidence>
<dbReference type="GO" id="GO:0005886">
    <property type="term" value="C:plasma membrane"/>
    <property type="evidence" value="ECO:0007669"/>
    <property type="project" value="TreeGrafter"/>
</dbReference>
<dbReference type="SMART" id="SM00330">
    <property type="entry name" value="PIPKc"/>
    <property type="match status" value="1"/>
</dbReference>
<accession>D3AX26</accession>
<dbReference type="OMA" id="LPHYYNY"/>
<dbReference type="InterPro" id="IPR027484">
    <property type="entry name" value="PInositol-4-P-5-kinase_N"/>
</dbReference>
<dbReference type="GO" id="GO:0046854">
    <property type="term" value="P:phosphatidylinositol phosphate biosynthetic process"/>
    <property type="evidence" value="ECO:0007669"/>
    <property type="project" value="TreeGrafter"/>
</dbReference>
<evidence type="ECO:0000256" key="2">
    <source>
        <dbReference type="SAM" id="MobiDB-lite"/>
    </source>
</evidence>
<organism evidence="4 5">
    <name type="scientific">Heterostelium pallidum (strain ATCC 26659 / Pp 5 / PN500)</name>
    <name type="common">Cellular slime mold</name>
    <name type="synonym">Polysphondylium pallidum</name>
    <dbReference type="NCBI Taxonomy" id="670386"/>
    <lineage>
        <taxon>Eukaryota</taxon>
        <taxon>Amoebozoa</taxon>
        <taxon>Evosea</taxon>
        <taxon>Eumycetozoa</taxon>
        <taxon>Dictyostelia</taxon>
        <taxon>Acytosteliales</taxon>
        <taxon>Acytosteliaceae</taxon>
        <taxon>Heterostelium</taxon>
    </lineage>
</organism>
<protein>
    <submittedName>
        <fullName evidence="4">Phosphatidylinositol-4-phosphate 5-kinase family protein</fullName>
    </submittedName>
</protein>
<keyword evidence="1 4" id="KW-0418">Kinase</keyword>
<dbReference type="EMBL" id="ADBJ01000002">
    <property type="protein sequence ID" value="EFA86849.1"/>
    <property type="molecule type" value="Genomic_DNA"/>
</dbReference>
<sequence length="791" mass="88483">MIGDRYLVSRSSLFKMLMKDGGQQQQLQQQQQQVLDEKDINKSDDYSTSDEEEENDQQRDQRIRRTDSIVAYKSKNGTFLNIRSSVDEQNNKNIADDSSESSSENQDFEYSGTEPVSVSVSSSTTTTTTSSSSTAACSSSQITNGNHCINISTNNNNNNNNVLSVSTNPIPSNLTNRRDSVDSNDPNFGYEDQPIYKTISDPIPTDLKPINSPIPNRPVFKVELSPENELINQSLIALRTSLLNSNSEDKQPITQDQFELIKKYRISIEKRSLIKDFAPNVFKDLRSRLNIDQTKFLKSWSSYISNEAQTKQNSNSFTIYSSDRKYILKTISKAESIKLRKLLPHYYDYLTYNSNSMLLKYLGLFRVDKRMNQNFYVVLLLNVFNTCCNVDQTISTKQSSESLKIKSHKKIQLDPTLKSAIYKQIEKDTTFLSTHDLADFNLIIGINKIDSKHEQESIVAAGESDTPTTTELSSSIQSHPPLQQHDGLSSSASSTPTSSVFTPQLITSSLELNSSVDTSAPVIIEPIKTVPRLLFFVEEVECITKSNNFTINKSLKKSFSTLPRSWTSETVEDPIGNISGPYRTDKNTQPTINSMTQSFILQTDSSEMSSSLPPSLFNSLPSVLPLSHRASLQLSQQKQQQPNNNNSNNNNNNNVNSMNGSSKLSSLSLTSNSSGGSGGSGFLTPQQQQNQRRCINGFISENNNEIYYFCILDLLASVESTKQKVPIKLMSKVRHSSPNSPNTFLKKFLNNAKNLLFLDNSVQTINSNYSNSTGITVNNNNINNKFGTLRK</sequence>
<feature type="compositionally biased region" description="Low complexity" evidence="2">
    <location>
        <begin position="116"/>
        <end position="140"/>
    </location>
</feature>
<dbReference type="InParanoid" id="D3AX26"/>
<keyword evidence="1" id="KW-0547">Nucleotide-binding</keyword>
<dbReference type="GeneID" id="31356186"/>
<dbReference type="Proteomes" id="UP000001396">
    <property type="component" value="Unassembled WGS sequence"/>
</dbReference>
<feature type="region of interest" description="Disordered" evidence="2">
    <location>
        <begin position="20"/>
        <end position="68"/>
    </location>
</feature>
<feature type="region of interest" description="Disordered" evidence="2">
    <location>
        <begin position="460"/>
        <end position="496"/>
    </location>
</feature>
<dbReference type="SUPFAM" id="SSF56104">
    <property type="entry name" value="SAICAR synthase-like"/>
    <property type="match status" value="1"/>
</dbReference>
<dbReference type="Gene3D" id="3.30.810.10">
    <property type="entry name" value="2-Layer Sandwich"/>
    <property type="match status" value="1"/>
</dbReference>
<dbReference type="RefSeq" id="XP_020438952.1">
    <property type="nucleotide sequence ID" value="XM_020571678.1"/>
</dbReference>
<feature type="compositionally biased region" description="Low complexity" evidence="2">
    <location>
        <begin position="23"/>
        <end position="33"/>
    </location>
</feature>
<dbReference type="GO" id="GO:0005524">
    <property type="term" value="F:ATP binding"/>
    <property type="evidence" value="ECO:0007669"/>
    <property type="project" value="UniProtKB-UniRule"/>
</dbReference>
<dbReference type="Pfam" id="PF01504">
    <property type="entry name" value="PIP5K"/>
    <property type="match status" value="1"/>
</dbReference>
<feature type="compositionally biased region" description="Basic and acidic residues" evidence="2">
    <location>
        <begin position="35"/>
        <end position="45"/>
    </location>
</feature>
<dbReference type="AlphaFoldDB" id="D3AX26"/>
<feature type="region of interest" description="Disordered" evidence="2">
    <location>
        <begin position="90"/>
        <end position="140"/>
    </location>
</feature>
<feature type="region of interest" description="Disordered" evidence="2">
    <location>
        <begin position="169"/>
        <end position="210"/>
    </location>
</feature>
<dbReference type="PANTHER" id="PTHR23086">
    <property type="entry name" value="PHOSPHATIDYLINOSITOL-4-PHOSPHATE 5-KINASE"/>
    <property type="match status" value="1"/>
</dbReference>
<evidence type="ECO:0000313" key="5">
    <source>
        <dbReference type="Proteomes" id="UP000001396"/>
    </source>
</evidence>
<name>D3AX26_HETP5</name>
<feature type="region of interest" description="Disordered" evidence="2">
    <location>
        <begin position="632"/>
        <end position="685"/>
    </location>
</feature>
<dbReference type="GO" id="GO:0016308">
    <property type="term" value="F:1-phosphatidylinositol-4-phosphate 5-kinase activity"/>
    <property type="evidence" value="ECO:0007669"/>
    <property type="project" value="TreeGrafter"/>
</dbReference>
<keyword evidence="5" id="KW-1185">Reference proteome</keyword>
<proteinExistence type="predicted"/>
<feature type="domain" description="PIPK" evidence="3">
    <location>
        <begin position="210"/>
        <end position="756"/>
    </location>
</feature>
<evidence type="ECO:0000256" key="1">
    <source>
        <dbReference type="PROSITE-ProRule" id="PRU00781"/>
    </source>
</evidence>
<feature type="compositionally biased region" description="Polar residues" evidence="2">
    <location>
        <begin position="465"/>
        <end position="481"/>
    </location>
</feature>
<keyword evidence="1" id="KW-0808">Transferase</keyword>
<dbReference type="InterPro" id="IPR023610">
    <property type="entry name" value="PInositol-4/5-P-5/4-kinase"/>
</dbReference>
<reference evidence="4 5" key="1">
    <citation type="journal article" date="2011" name="Genome Res.">
        <title>Phylogeny-wide analysis of social amoeba genomes highlights ancient origins for complex intercellular communication.</title>
        <authorList>
            <person name="Heidel A.J."/>
            <person name="Lawal H.M."/>
            <person name="Felder M."/>
            <person name="Schilde C."/>
            <person name="Helps N.R."/>
            <person name="Tunggal B."/>
            <person name="Rivero F."/>
            <person name="John U."/>
            <person name="Schleicher M."/>
            <person name="Eichinger L."/>
            <person name="Platzer M."/>
            <person name="Noegel A.A."/>
            <person name="Schaap P."/>
            <person name="Gloeckner G."/>
        </authorList>
    </citation>
    <scope>NUCLEOTIDE SEQUENCE [LARGE SCALE GENOMIC DNA]</scope>
    <source>
        <strain evidence="5">ATCC 26659 / Pp 5 / PN500</strain>
    </source>
</reference>